<proteinExistence type="predicted"/>
<organism evidence="4 5">
    <name type="scientific">Riccia fluitans</name>
    <dbReference type="NCBI Taxonomy" id="41844"/>
    <lineage>
        <taxon>Eukaryota</taxon>
        <taxon>Viridiplantae</taxon>
        <taxon>Streptophyta</taxon>
        <taxon>Embryophyta</taxon>
        <taxon>Marchantiophyta</taxon>
        <taxon>Marchantiopsida</taxon>
        <taxon>Marchantiidae</taxon>
        <taxon>Marchantiales</taxon>
        <taxon>Ricciaceae</taxon>
        <taxon>Riccia</taxon>
    </lineage>
</organism>
<dbReference type="InterPro" id="IPR027417">
    <property type="entry name" value="P-loop_NTPase"/>
</dbReference>
<keyword evidence="5" id="KW-1185">Reference proteome</keyword>
<accession>A0ABD1Y689</accession>
<dbReference type="EMBL" id="JBHFFA010000006">
    <property type="protein sequence ID" value="KAL2621137.1"/>
    <property type="molecule type" value="Genomic_DNA"/>
</dbReference>
<reference evidence="4 5" key="1">
    <citation type="submission" date="2024-09" db="EMBL/GenBank/DDBJ databases">
        <title>Chromosome-scale assembly of Riccia fluitans.</title>
        <authorList>
            <person name="Paukszto L."/>
            <person name="Sawicki J."/>
            <person name="Karawczyk K."/>
            <person name="Piernik-Szablinska J."/>
            <person name="Szczecinska M."/>
            <person name="Mazdziarz M."/>
        </authorList>
    </citation>
    <scope>NUCLEOTIDE SEQUENCE [LARGE SCALE GENOMIC DNA]</scope>
    <source>
        <strain evidence="4">Rf_01</strain>
        <tissue evidence="4">Aerial parts of the thallus</tissue>
    </source>
</reference>
<feature type="domain" description="ABC transporter" evidence="3">
    <location>
        <begin position="67"/>
        <end position="258"/>
    </location>
</feature>
<evidence type="ECO:0000259" key="3">
    <source>
        <dbReference type="PROSITE" id="PS50893"/>
    </source>
</evidence>
<evidence type="ECO:0000313" key="4">
    <source>
        <dbReference type="EMBL" id="KAL2621137.1"/>
    </source>
</evidence>
<dbReference type="PROSITE" id="PS00211">
    <property type="entry name" value="ABC_TRANSPORTER_1"/>
    <property type="match status" value="1"/>
</dbReference>
<dbReference type="GO" id="GO:0005524">
    <property type="term" value="F:ATP binding"/>
    <property type="evidence" value="ECO:0007669"/>
    <property type="project" value="UniProtKB-KW"/>
</dbReference>
<dbReference type="PRINTS" id="PR01868">
    <property type="entry name" value="ABCEFAMILY"/>
</dbReference>
<protein>
    <recommendedName>
        <fullName evidence="3">ABC transporter domain-containing protein</fullName>
    </recommendedName>
</protein>
<gene>
    <name evidence="4" type="ORF">R1flu_001342</name>
</gene>
<dbReference type="PANTHER" id="PTHR19248">
    <property type="entry name" value="ATP-BINDING TRANSPORT PROTEIN-RELATED"/>
    <property type="match status" value="1"/>
</dbReference>
<dbReference type="InterPro" id="IPR017871">
    <property type="entry name" value="ABC_transporter-like_CS"/>
</dbReference>
<dbReference type="SUPFAM" id="SSF52540">
    <property type="entry name" value="P-loop containing nucleoside triphosphate hydrolases"/>
    <property type="match status" value="2"/>
</dbReference>
<dbReference type="InterPro" id="IPR013283">
    <property type="entry name" value="RLI1"/>
</dbReference>
<name>A0ABD1Y689_9MARC</name>
<evidence type="ECO:0000313" key="5">
    <source>
        <dbReference type="Proteomes" id="UP001605036"/>
    </source>
</evidence>
<evidence type="ECO:0000256" key="2">
    <source>
        <dbReference type="ARBA" id="ARBA00022840"/>
    </source>
</evidence>
<dbReference type="Proteomes" id="UP001605036">
    <property type="component" value="Unassembled WGS sequence"/>
</dbReference>
<sequence>MSDRFTRVSVVSSDRCKPKKCRHDYVALLSKHENMAWKFHQARNCFYFVGALYRLGICVKRCPWEAVQIINLPKDLDKVTTPRYGASTFKLHRLPVPRPRQILGLVGINGISKSTALKVLAGKLKPNLGRLDSPPDWHQILIYFRGSELQVLDRDVGDLSGGELQRFGIAAVAMQHAEIYMFDELSSHLDVKQRLRAAQVVRSLLKPVTSVIVVEHDLSVLDYLSDFICCLYEPDKVSGSETEVPEFNVSFKPQKINLKSESNVYQLLHQRIGDSYTHPQYNTDFMKPLEIEALMDQEVLNLSGDERVALYLCLGQPVDIYLIDEPSAFLDSAQRIIAEVIRRCILHTKKTAFVVEHDFTMATYLADRVIVYEGSP</sequence>
<dbReference type="AlphaFoldDB" id="A0ABD1Y689"/>
<dbReference type="Gene3D" id="3.40.50.300">
    <property type="entry name" value="P-loop containing nucleotide triphosphate hydrolases"/>
    <property type="match status" value="3"/>
</dbReference>
<dbReference type="InterPro" id="IPR003593">
    <property type="entry name" value="AAA+_ATPase"/>
</dbReference>
<keyword evidence="2" id="KW-0067">ATP-binding</keyword>
<dbReference type="InterPro" id="IPR003439">
    <property type="entry name" value="ABC_transporter-like_ATP-bd"/>
</dbReference>
<dbReference type="SMART" id="SM00382">
    <property type="entry name" value="AAA"/>
    <property type="match status" value="1"/>
</dbReference>
<dbReference type="PROSITE" id="PS50893">
    <property type="entry name" value="ABC_TRANSPORTER_2"/>
    <property type="match status" value="1"/>
</dbReference>
<evidence type="ECO:0000256" key="1">
    <source>
        <dbReference type="ARBA" id="ARBA00022741"/>
    </source>
</evidence>
<keyword evidence="1" id="KW-0547">Nucleotide-binding</keyword>
<comment type="caution">
    <text evidence="4">The sequence shown here is derived from an EMBL/GenBank/DDBJ whole genome shotgun (WGS) entry which is preliminary data.</text>
</comment>